<dbReference type="PANTHER" id="PTHR37311">
    <property type="entry name" value="2-PHOSPHOSULFOLACTATE PHOSPHATASE-RELATED"/>
    <property type="match status" value="1"/>
</dbReference>
<keyword evidence="5" id="KW-0378">Hydrolase</keyword>
<dbReference type="eggNOG" id="COG2045">
    <property type="taxonomic scope" value="Bacteria"/>
</dbReference>
<gene>
    <name evidence="8" type="ordered locus">Spro_2330</name>
</gene>
<accession>A8GE91</accession>
<evidence type="ECO:0000313" key="8">
    <source>
        <dbReference type="EMBL" id="ABV41431.1"/>
    </source>
</evidence>
<evidence type="ECO:0000256" key="3">
    <source>
        <dbReference type="ARBA" id="ARBA00012953"/>
    </source>
</evidence>
<dbReference type="GO" id="GO:0050532">
    <property type="term" value="F:2-phosphosulfolactate phosphatase activity"/>
    <property type="evidence" value="ECO:0007669"/>
    <property type="project" value="UniProtKB-EC"/>
</dbReference>
<comment type="similarity">
    <text evidence="2">Belongs to the ComB family.</text>
</comment>
<evidence type="ECO:0000256" key="4">
    <source>
        <dbReference type="ARBA" id="ARBA00021948"/>
    </source>
</evidence>
<evidence type="ECO:0000256" key="7">
    <source>
        <dbReference type="ARBA" id="ARBA00033711"/>
    </source>
</evidence>
<proteinExistence type="inferred from homology"/>
<name>A8GE91_SERP5</name>
<comment type="cofactor">
    <cofactor evidence="1">
        <name>Mg(2+)</name>
        <dbReference type="ChEBI" id="CHEBI:18420"/>
    </cofactor>
</comment>
<dbReference type="PANTHER" id="PTHR37311:SF1">
    <property type="entry name" value="2-PHOSPHOSULFOLACTATE PHOSPHATASE-RELATED"/>
    <property type="match status" value="1"/>
</dbReference>
<keyword evidence="8" id="KW-0449">Lipoprotein</keyword>
<evidence type="ECO:0000256" key="1">
    <source>
        <dbReference type="ARBA" id="ARBA00001946"/>
    </source>
</evidence>
<evidence type="ECO:0000256" key="6">
    <source>
        <dbReference type="ARBA" id="ARBA00022842"/>
    </source>
</evidence>
<organism evidence="8">
    <name type="scientific">Serratia proteamaculans (strain 568)</name>
    <dbReference type="NCBI Taxonomy" id="399741"/>
    <lineage>
        <taxon>Bacteria</taxon>
        <taxon>Pseudomonadati</taxon>
        <taxon>Pseudomonadota</taxon>
        <taxon>Gammaproteobacteria</taxon>
        <taxon>Enterobacterales</taxon>
        <taxon>Yersiniaceae</taxon>
        <taxon>Serratia</taxon>
    </lineage>
</organism>
<dbReference type="Pfam" id="PF04029">
    <property type="entry name" value="2-ph_phosp"/>
    <property type="match status" value="1"/>
</dbReference>
<comment type="catalytic activity">
    <reaction evidence="7">
        <text>(2R)-O-phospho-3-sulfolactate + H2O = (2R)-3-sulfolactate + phosphate</text>
        <dbReference type="Rhea" id="RHEA:23416"/>
        <dbReference type="ChEBI" id="CHEBI:15377"/>
        <dbReference type="ChEBI" id="CHEBI:15597"/>
        <dbReference type="ChEBI" id="CHEBI:43474"/>
        <dbReference type="ChEBI" id="CHEBI:58738"/>
        <dbReference type="EC" id="3.1.3.71"/>
    </reaction>
</comment>
<dbReference type="Gene3D" id="3.90.1560.10">
    <property type="entry name" value="ComB-like"/>
    <property type="match status" value="1"/>
</dbReference>
<protein>
    <recommendedName>
        <fullName evidence="4">Probable 2-phosphosulfolactate phosphatase</fullName>
        <ecNumber evidence="3">3.1.3.71</ecNumber>
    </recommendedName>
</protein>
<dbReference type="HOGENOM" id="CLU_094942_0_0_6"/>
<reference evidence="8" key="1">
    <citation type="submission" date="2007-09" db="EMBL/GenBank/DDBJ databases">
        <title>Complete sequence of chromosome of Serratia proteamaculans 568.</title>
        <authorList>
            <consortium name="US DOE Joint Genome Institute"/>
            <person name="Copeland A."/>
            <person name="Lucas S."/>
            <person name="Lapidus A."/>
            <person name="Barry K."/>
            <person name="Glavina del Rio T."/>
            <person name="Dalin E."/>
            <person name="Tice H."/>
            <person name="Pitluck S."/>
            <person name="Chain P."/>
            <person name="Malfatti S."/>
            <person name="Shin M."/>
            <person name="Vergez L."/>
            <person name="Schmutz J."/>
            <person name="Larimer F."/>
            <person name="Land M."/>
            <person name="Hauser L."/>
            <person name="Kyrpides N."/>
            <person name="Kim E."/>
            <person name="Taghavi S."/>
            <person name="Newman L."/>
            <person name="Vangronsveld J."/>
            <person name="van der Lelie D."/>
            <person name="Richardson P."/>
        </authorList>
    </citation>
    <scope>NUCLEOTIDE SEQUENCE [LARGE SCALE GENOMIC DNA]</scope>
    <source>
        <strain evidence="8">568</strain>
    </source>
</reference>
<keyword evidence="6" id="KW-0460">Magnesium</keyword>
<dbReference type="KEGG" id="spe:Spro_2330"/>
<evidence type="ECO:0000256" key="5">
    <source>
        <dbReference type="ARBA" id="ARBA00022801"/>
    </source>
</evidence>
<dbReference type="EC" id="3.1.3.71" evidence="3"/>
<dbReference type="SUPFAM" id="SSF142823">
    <property type="entry name" value="ComB-like"/>
    <property type="match status" value="1"/>
</dbReference>
<dbReference type="InterPro" id="IPR036702">
    <property type="entry name" value="ComB-like_sf"/>
</dbReference>
<dbReference type="EMBL" id="CP000826">
    <property type="protein sequence ID" value="ABV41431.1"/>
    <property type="molecule type" value="Genomic_DNA"/>
</dbReference>
<dbReference type="AlphaFoldDB" id="A8GE91"/>
<dbReference type="GO" id="GO:0000287">
    <property type="term" value="F:magnesium ion binding"/>
    <property type="evidence" value="ECO:0007669"/>
    <property type="project" value="InterPro"/>
</dbReference>
<evidence type="ECO:0000256" key="2">
    <source>
        <dbReference type="ARBA" id="ARBA00009997"/>
    </source>
</evidence>
<dbReference type="GO" id="GO:0050545">
    <property type="term" value="F:sulfopyruvate decarboxylase activity"/>
    <property type="evidence" value="ECO:0007669"/>
    <property type="project" value="TreeGrafter"/>
</dbReference>
<sequence length="244" mass="26429">MERQMGYFSQSQFDIRIEWGENAIAHLAGDVDCVIIVDVMSFSTCVSLAVSRGARVYPYPWRDDTAIEYGNSLGAATASATRRFEGDGYSLSPASLVRIPPETKLVLPSPNGSTLAFKARDFGCAVFCGCLRNLEATAIACAAYQRILVVPCGEKWPDASLRPALEDWLVAGGIISYLSERNLSPEAQAAAATFRALSTDLLRQCGSALELIERGFAADVDLCLTTDVDGRACRLQNDHFSAEK</sequence>
<dbReference type="InterPro" id="IPR005238">
    <property type="entry name" value="ComB-like"/>
</dbReference>